<comment type="caution">
    <text evidence="10">The sequence shown here is derived from an EMBL/GenBank/DDBJ whole genome shotgun (WGS) entry which is preliminary data.</text>
</comment>
<dbReference type="InterPro" id="IPR003593">
    <property type="entry name" value="AAA+_ATPase"/>
</dbReference>
<dbReference type="PANTHER" id="PTHR18934">
    <property type="entry name" value="ATP-DEPENDENT RNA HELICASE"/>
    <property type="match status" value="1"/>
</dbReference>
<dbReference type="OrthoDB" id="735836at2759"/>
<dbReference type="InterPro" id="IPR007502">
    <property type="entry name" value="Helicase-assoc_dom"/>
</dbReference>
<dbReference type="Proteomes" id="UP000829196">
    <property type="component" value="Unassembled WGS sequence"/>
</dbReference>
<evidence type="ECO:0000259" key="9">
    <source>
        <dbReference type="PROSITE" id="PS51194"/>
    </source>
</evidence>
<dbReference type="SMART" id="SM00487">
    <property type="entry name" value="DEXDc"/>
    <property type="match status" value="1"/>
</dbReference>
<dbReference type="FunFam" id="3.40.50.300:FF:000145">
    <property type="entry name" value="probable ATP-dependent RNA helicase DHX40"/>
    <property type="match status" value="1"/>
</dbReference>
<dbReference type="InterPro" id="IPR002464">
    <property type="entry name" value="DNA/RNA_helicase_DEAH_CS"/>
</dbReference>
<dbReference type="Pfam" id="PF00271">
    <property type="entry name" value="Helicase_C"/>
    <property type="match status" value="1"/>
</dbReference>
<accession>A0A8T3BQP2</accession>
<dbReference type="FunFam" id="3.40.50.300:FF:001388">
    <property type="entry name" value="Probable pre-mRNA-splicing factor ATP-dependent RNA helicase DEAH4"/>
    <property type="match status" value="1"/>
</dbReference>
<dbReference type="InterPro" id="IPR048333">
    <property type="entry name" value="HA2_WH"/>
</dbReference>
<dbReference type="Pfam" id="PF07717">
    <property type="entry name" value="OB_NTP_bind"/>
    <property type="match status" value="1"/>
</dbReference>
<keyword evidence="5" id="KW-0067">ATP-binding</keyword>
<proteinExistence type="predicted"/>
<dbReference type="Gene3D" id="3.40.50.300">
    <property type="entry name" value="P-loop containing nucleotide triphosphate hydrolases"/>
    <property type="match status" value="2"/>
</dbReference>
<dbReference type="GO" id="GO:0005524">
    <property type="term" value="F:ATP binding"/>
    <property type="evidence" value="ECO:0007669"/>
    <property type="project" value="UniProtKB-KW"/>
</dbReference>
<dbReference type="InterPro" id="IPR011709">
    <property type="entry name" value="DEAD-box_helicase_OB_fold"/>
</dbReference>
<dbReference type="Pfam" id="PF21010">
    <property type="entry name" value="HA2_C"/>
    <property type="match status" value="1"/>
</dbReference>
<evidence type="ECO:0000256" key="6">
    <source>
        <dbReference type="ARBA" id="ARBA00047984"/>
    </source>
</evidence>
<evidence type="ECO:0000256" key="7">
    <source>
        <dbReference type="SAM" id="MobiDB-lite"/>
    </source>
</evidence>
<comment type="catalytic activity">
    <reaction evidence="6">
        <text>ATP + H2O = ADP + phosphate + H(+)</text>
        <dbReference type="Rhea" id="RHEA:13065"/>
        <dbReference type="ChEBI" id="CHEBI:15377"/>
        <dbReference type="ChEBI" id="CHEBI:15378"/>
        <dbReference type="ChEBI" id="CHEBI:30616"/>
        <dbReference type="ChEBI" id="CHEBI:43474"/>
        <dbReference type="ChEBI" id="CHEBI:456216"/>
        <dbReference type="EC" id="3.6.4.13"/>
    </reaction>
</comment>
<dbReference type="SMR" id="A0A8T3BQP2"/>
<dbReference type="SMART" id="SM00382">
    <property type="entry name" value="AAA"/>
    <property type="match status" value="1"/>
</dbReference>
<evidence type="ECO:0000256" key="4">
    <source>
        <dbReference type="ARBA" id="ARBA00022806"/>
    </source>
</evidence>
<dbReference type="InterPro" id="IPR014001">
    <property type="entry name" value="Helicase_ATP-bd"/>
</dbReference>
<keyword evidence="11" id="KW-1185">Reference proteome</keyword>
<evidence type="ECO:0000256" key="1">
    <source>
        <dbReference type="ARBA" id="ARBA00012552"/>
    </source>
</evidence>
<dbReference type="PANTHER" id="PTHR18934:SF234">
    <property type="entry name" value="PRE-MRNA-SPLICING FACTOR ATP-DEPENDENT RNA HELICASE DEAH4-RELATED"/>
    <property type="match status" value="1"/>
</dbReference>
<evidence type="ECO:0000256" key="3">
    <source>
        <dbReference type="ARBA" id="ARBA00022801"/>
    </source>
</evidence>
<keyword evidence="3" id="KW-0378">Hydrolase</keyword>
<reference evidence="10" key="1">
    <citation type="journal article" date="2022" name="Front. Genet.">
        <title>Chromosome-Scale Assembly of the Dendrobium nobile Genome Provides Insights Into the Molecular Mechanism of the Biosynthesis of the Medicinal Active Ingredient of Dendrobium.</title>
        <authorList>
            <person name="Xu Q."/>
            <person name="Niu S.-C."/>
            <person name="Li K.-L."/>
            <person name="Zheng P.-J."/>
            <person name="Zhang X.-J."/>
            <person name="Jia Y."/>
            <person name="Liu Y."/>
            <person name="Niu Y.-X."/>
            <person name="Yu L.-H."/>
            <person name="Chen D.-F."/>
            <person name="Zhang G.-Q."/>
        </authorList>
    </citation>
    <scope>NUCLEOTIDE SEQUENCE</scope>
    <source>
        <tissue evidence="10">Leaf</tissue>
    </source>
</reference>
<dbReference type="GO" id="GO:0016887">
    <property type="term" value="F:ATP hydrolysis activity"/>
    <property type="evidence" value="ECO:0007669"/>
    <property type="project" value="InterPro"/>
</dbReference>
<dbReference type="Gene3D" id="1.20.120.1080">
    <property type="match status" value="1"/>
</dbReference>
<dbReference type="PROSITE" id="PS00690">
    <property type="entry name" value="DEAH_ATP_HELICASE"/>
    <property type="match status" value="1"/>
</dbReference>
<dbReference type="PROSITE" id="PS51194">
    <property type="entry name" value="HELICASE_CTER"/>
    <property type="match status" value="1"/>
</dbReference>
<dbReference type="InterPro" id="IPR049945">
    <property type="entry name" value="AAA_22"/>
</dbReference>
<keyword evidence="4" id="KW-0347">Helicase</keyword>
<evidence type="ECO:0000313" key="10">
    <source>
        <dbReference type="EMBL" id="KAI0516040.1"/>
    </source>
</evidence>
<evidence type="ECO:0000256" key="2">
    <source>
        <dbReference type="ARBA" id="ARBA00022741"/>
    </source>
</evidence>
<evidence type="ECO:0000313" key="11">
    <source>
        <dbReference type="Proteomes" id="UP000829196"/>
    </source>
</evidence>
<feature type="domain" description="Helicase ATP-binding" evidence="8">
    <location>
        <begin position="14"/>
        <end position="178"/>
    </location>
</feature>
<dbReference type="EMBL" id="JAGYWB010000007">
    <property type="protein sequence ID" value="KAI0516040.1"/>
    <property type="molecule type" value="Genomic_DNA"/>
</dbReference>
<dbReference type="Pfam" id="PF04408">
    <property type="entry name" value="WHD_HA2"/>
    <property type="match status" value="1"/>
</dbReference>
<dbReference type="GO" id="GO:0003724">
    <property type="term" value="F:RNA helicase activity"/>
    <property type="evidence" value="ECO:0007669"/>
    <property type="project" value="UniProtKB-EC"/>
</dbReference>
<dbReference type="EC" id="3.6.4.13" evidence="1"/>
<dbReference type="PROSITE" id="PS51192">
    <property type="entry name" value="HELICASE_ATP_BIND_1"/>
    <property type="match status" value="1"/>
</dbReference>
<dbReference type="InterPro" id="IPR027417">
    <property type="entry name" value="P-loop_NTPase"/>
</dbReference>
<dbReference type="Pfam" id="PF13401">
    <property type="entry name" value="AAA_22"/>
    <property type="match status" value="1"/>
</dbReference>
<keyword evidence="2" id="KW-0547">Nucleotide-binding</keyword>
<gene>
    <name evidence="10" type="ORF">KFK09_008712</name>
</gene>
<dbReference type="InterPro" id="IPR001650">
    <property type="entry name" value="Helicase_C-like"/>
</dbReference>
<organism evidence="10 11">
    <name type="scientific">Dendrobium nobile</name>
    <name type="common">Orchid</name>
    <dbReference type="NCBI Taxonomy" id="94219"/>
    <lineage>
        <taxon>Eukaryota</taxon>
        <taxon>Viridiplantae</taxon>
        <taxon>Streptophyta</taxon>
        <taxon>Embryophyta</taxon>
        <taxon>Tracheophyta</taxon>
        <taxon>Spermatophyta</taxon>
        <taxon>Magnoliopsida</taxon>
        <taxon>Liliopsida</taxon>
        <taxon>Asparagales</taxon>
        <taxon>Orchidaceae</taxon>
        <taxon>Epidendroideae</taxon>
        <taxon>Malaxideae</taxon>
        <taxon>Dendrobiinae</taxon>
        <taxon>Dendrobium</taxon>
    </lineage>
</organism>
<feature type="domain" description="Helicase C-terminal" evidence="9">
    <location>
        <begin position="183"/>
        <end position="377"/>
    </location>
</feature>
<dbReference type="GO" id="GO:0003723">
    <property type="term" value="F:RNA binding"/>
    <property type="evidence" value="ECO:0007669"/>
    <property type="project" value="TreeGrafter"/>
</dbReference>
<feature type="region of interest" description="Disordered" evidence="7">
    <location>
        <begin position="657"/>
        <end position="681"/>
    </location>
</feature>
<protein>
    <recommendedName>
        <fullName evidence="1">RNA helicase</fullName>
        <ecNumber evidence="1">3.6.4.13</ecNumber>
    </recommendedName>
</protein>
<evidence type="ECO:0000259" key="8">
    <source>
        <dbReference type="PROSITE" id="PS51192"/>
    </source>
</evidence>
<dbReference type="SMART" id="SM00490">
    <property type="entry name" value="HELICc"/>
    <property type="match status" value="1"/>
</dbReference>
<name>A0A8T3BQP2_DENNO</name>
<sequence length="700" mass="78977">MAVLPILRFEDKIVEAVEKNPVVVIIGETGSGKSTQLSQILRRRGYTRSGAIAITQPRRVAAVSVSRRVALEVGAQLGEEVGYAIRFEDRTSDKTCIKYLTDGVLLRESLSNPRLDQYSVIILDEAHERSLNTDILLGLMKRLVKMRSSNLKVLITSATLDGVKVSKFFSDCPILNVPGQLFPVEKLYSSERPKNYIDSSMRTALDIHSREPPGDILIFMTGQDEIEKMVSKLEEKIQNLEEGSCMDALVLPLHGSLPPEMQVRVFSPAPQNCRRIIVATNIAETSLTVDGIVYVIDTGYVKQRQYNPSTGMYSLDVVQISRVQADQRAGRAGRTCPGKCYRLYPSSVYYEEFLDATVPEIQRSSLTGSVLYLKSLNLPDIDILKFDFLDSPSRESLADALRQLYLIDAIDENGMITHVGRTMAELPLEPSLSRTLIEANELGCLSQALTVVAMLSAEITHFPIQRNTKDKKRKQVLQLPDGSYWGDPILLLQIYESWDRSDYDPDWCIEQNLQVRNMKFAKDVRKQLSLIMKKISKGTVDIQSSLRHKIVEQDYRGLRRALCRGYGNQLAERMLHHNGFRTLGYRSQLVQVHPSSVLEANEDGRLPDYVVYHELISTSRPFMRNVCAVDMSWVIPILKKLEKMDIYKLSGALESGKIEQEENKQLPPPSAEGNSKSIGDSMESRILAARERYLNRKAKK</sequence>
<dbReference type="SMART" id="SM00847">
    <property type="entry name" value="HA2"/>
    <property type="match status" value="1"/>
</dbReference>
<dbReference type="CDD" id="cd18791">
    <property type="entry name" value="SF2_C_RHA"/>
    <property type="match status" value="1"/>
</dbReference>
<dbReference type="AlphaFoldDB" id="A0A8T3BQP2"/>
<evidence type="ECO:0000256" key="5">
    <source>
        <dbReference type="ARBA" id="ARBA00022840"/>
    </source>
</evidence>
<dbReference type="SUPFAM" id="SSF52540">
    <property type="entry name" value="P-loop containing nucleoside triphosphate hydrolases"/>
    <property type="match status" value="1"/>
</dbReference>